<feature type="compositionally biased region" description="Basic residues" evidence="1">
    <location>
        <begin position="355"/>
        <end position="370"/>
    </location>
</feature>
<feature type="compositionally biased region" description="Basic residues" evidence="1">
    <location>
        <begin position="931"/>
        <end position="940"/>
    </location>
</feature>
<feature type="compositionally biased region" description="Basic and acidic residues" evidence="1">
    <location>
        <begin position="529"/>
        <end position="538"/>
    </location>
</feature>
<feature type="region of interest" description="Disordered" evidence="1">
    <location>
        <begin position="528"/>
        <end position="575"/>
    </location>
</feature>
<accession>A0A0D2FDQ0</accession>
<feature type="compositionally biased region" description="Basic and acidic residues" evidence="1">
    <location>
        <begin position="287"/>
        <end position="302"/>
    </location>
</feature>
<evidence type="ECO:0000313" key="4">
    <source>
        <dbReference type="Proteomes" id="UP000054266"/>
    </source>
</evidence>
<feature type="compositionally biased region" description="Basic and acidic residues" evidence="1">
    <location>
        <begin position="1"/>
        <end position="23"/>
    </location>
</feature>
<feature type="compositionally biased region" description="Low complexity" evidence="1">
    <location>
        <begin position="987"/>
        <end position="1001"/>
    </location>
</feature>
<evidence type="ECO:0000259" key="2">
    <source>
        <dbReference type="Pfam" id="PF12868"/>
    </source>
</evidence>
<feature type="compositionally biased region" description="Pro residues" evidence="1">
    <location>
        <begin position="835"/>
        <end position="876"/>
    </location>
</feature>
<protein>
    <recommendedName>
        <fullName evidence="2">DUF3824 domain-containing protein</fullName>
    </recommendedName>
</protein>
<dbReference type="PRINTS" id="PR01217">
    <property type="entry name" value="PRICHEXTENSN"/>
</dbReference>
<dbReference type="AlphaFoldDB" id="A0A0D2FDQ0"/>
<feature type="compositionally biased region" description="Pro residues" evidence="1">
    <location>
        <begin position="732"/>
        <end position="759"/>
    </location>
</feature>
<gene>
    <name evidence="3" type="ORF">PV04_07253</name>
</gene>
<feature type="region of interest" description="Disordered" evidence="1">
    <location>
        <begin position="610"/>
        <end position="1039"/>
    </location>
</feature>
<feature type="compositionally biased region" description="Basic and acidic residues" evidence="1">
    <location>
        <begin position="206"/>
        <end position="249"/>
    </location>
</feature>
<feature type="domain" description="DUF3824" evidence="2">
    <location>
        <begin position="647"/>
        <end position="797"/>
    </location>
</feature>
<feature type="region of interest" description="Disordered" evidence="1">
    <location>
        <begin position="350"/>
        <end position="398"/>
    </location>
</feature>
<reference evidence="3 4" key="1">
    <citation type="submission" date="2015-01" db="EMBL/GenBank/DDBJ databases">
        <title>The Genome Sequence of Capronia semiimmersa CBS27337.</title>
        <authorList>
            <consortium name="The Broad Institute Genomics Platform"/>
            <person name="Cuomo C."/>
            <person name="de Hoog S."/>
            <person name="Gorbushina A."/>
            <person name="Stielow B."/>
            <person name="Teixiera M."/>
            <person name="Abouelleil A."/>
            <person name="Chapman S.B."/>
            <person name="Priest M."/>
            <person name="Young S.K."/>
            <person name="Wortman J."/>
            <person name="Nusbaum C."/>
            <person name="Birren B."/>
        </authorList>
    </citation>
    <scope>NUCLEOTIDE SEQUENCE [LARGE SCALE GENOMIC DNA]</scope>
    <source>
        <strain evidence="3 4">CBS 27337</strain>
    </source>
</reference>
<name>A0A0D2FDQ0_9EURO</name>
<feature type="compositionally biased region" description="Pro residues" evidence="1">
    <location>
        <begin position="766"/>
        <end position="781"/>
    </location>
</feature>
<feature type="region of interest" description="Disordered" evidence="1">
    <location>
        <begin position="1"/>
        <end position="25"/>
    </location>
</feature>
<feature type="region of interest" description="Disordered" evidence="1">
    <location>
        <begin position="157"/>
        <end position="188"/>
    </location>
</feature>
<dbReference type="PANTHER" id="PTHR35487:SF1">
    <property type="entry name" value="DUF3824 DOMAIN-CONTAINING PROTEIN"/>
    <property type="match status" value="1"/>
</dbReference>
<proteinExistence type="predicted"/>
<dbReference type="Pfam" id="PF12868">
    <property type="entry name" value="DUF3824"/>
    <property type="match status" value="2"/>
</dbReference>
<feature type="region of interest" description="Disordered" evidence="1">
    <location>
        <begin position="206"/>
        <end position="305"/>
    </location>
</feature>
<feature type="compositionally biased region" description="Basic and acidic residues" evidence="1">
    <location>
        <begin position="1021"/>
        <end position="1039"/>
    </location>
</feature>
<feature type="compositionally biased region" description="Basic and acidic residues" evidence="1">
    <location>
        <begin position="911"/>
        <end position="923"/>
    </location>
</feature>
<dbReference type="STRING" id="5601.A0A0D2FDQ0"/>
<feature type="compositionally biased region" description="Low complexity" evidence="1">
    <location>
        <begin position="883"/>
        <end position="906"/>
    </location>
</feature>
<feature type="compositionally biased region" description="Basic residues" evidence="1">
    <location>
        <begin position="539"/>
        <end position="548"/>
    </location>
</feature>
<dbReference type="PANTHER" id="PTHR35487">
    <property type="entry name" value="DUF3824 DOMAIN-CONTAINING PROTEIN"/>
    <property type="match status" value="1"/>
</dbReference>
<feature type="compositionally biased region" description="Low complexity" evidence="1">
    <location>
        <begin position="722"/>
        <end position="731"/>
    </location>
</feature>
<sequence length="1074" mass="119762">MGSVYRDRYDDSRTSVSSARRDGGYTTVKRYIVKEDDRDSRSSVGRARTFVPERAGERVEETRIVRREIDEPVREVRREEPARIQERELVIRRERDESPPRARSVIYDARREEPVQERELVIRRTTERDEPRRDDFEVARYDERKVVDTRYRDDYEMLSPRGYDDRDIQRYSRTTDYFAPPPPPQTIIIRQEPIIIRERVRDDDYQIVRKSDIDEERSIVRSRDPPPRSPRGEEDFFYEKKVRERIDDRRDDDDYYERRSRRRSVSPHDSVSQRGRDYSSDDSMVYVRKEVREESPSPDRKRGLAAGVLAGVGAAELLRNHKRKEGQDVSHGVGRVGRDIGAGALGALAAEGIHRARSMHRSRSRRRHSRSRSDSRSRRRRSRSRSESPSKLKTLGAVGLGAAALAAAATIASKRMNKNKNNDDDDRRGRSHSRSRSRRRAESVSSLENDPDAPSDDARNPKHRRNTIAKAGAGGAVVAALIEHARSKSRAREGKERSRSRIRQALPVIAAGLGSAAVAGVYEKHKAKKEAEEIVEKNRRARSRSRSRARSEHSAYYDGPPAPPTNEQSLVEYGNTPMYGNNYGADYYGRPPPQDGYYSNAVVPAAAGGAAGYGAQRGTRSRSRSLSRDRGGRRDRSSSSSPDRGGRRHSRDAAKMTAAAAAGAIGASEAERRKQERRDRRARRRQQEEGYGRDPYEDNNYNPGAQYAPTPPPPGNDPYATQQGFYPQSSQFPPPPGSIPQQYPPQAAPGMAPPAPGPAPYAQQGYPPPPPPPGAPPPPGQPYDAYASGANPYAPRGPENVSAEPSPVFGNPFAPTTPINDQNHVPDGLNRAAPGPFPVPPPPIPNAQPPPYPEPPIPPTSSYEPPVPGPSPPTNPPRQETYPPLSTRSVSPSRSQSQPPSTSRKSVQFADKPEFSDGAHLESEASSPELHHRRPKHSHSRGYEAGDDTDSTPDELRRGNRESSSRSLHPDSADPERRRHRRRRSYEPPSSRGGTSSSSKGPELERVTSPSDSDATIELPPRFDEKGRRKTDTSDDPLADRLEEILAGKGAAGKIFGNFLDGIFGPEGRKNKGR</sequence>
<keyword evidence="4" id="KW-1185">Reference proteome</keyword>
<feature type="region of interest" description="Disordered" evidence="1">
    <location>
        <begin position="412"/>
        <end position="474"/>
    </location>
</feature>
<feature type="compositionally biased region" description="Basic residues" evidence="1">
    <location>
        <begin position="429"/>
        <end position="439"/>
    </location>
</feature>
<dbReference type="Proteomes" id="UP000054266">
    <property type="component" value="Unassembled WGS sequence"/>
</dbReference>
<feature type="domain" description="DUF3824" evidence="2">
    <location>
        <begin position="497"/>
        <end position="595"/>
    </location>
</feature>
<organism evidence="3 4">
    <name type="scientific">Phialophora macrospora</name>
    <dbReference type="NCBI Taxonomy" id="1851006"/>
    <lineage>
        <taxon>Eukaryota</taxon>
        <taxon>Fungi</taxon>
        <taxon>Dikarya</taxon>
        <taxon>Ascomycota</taxon>
        <taxon>Pezizomycotina</taxon>
        <taxon>Eurotiomycetes</taxon>
        <taxon>Chaetothyriomycetidae</taxon>
        <taxon>Chaetothyriales</taxon>
        <taxon>Herpotrichiellaceae</taxon>
        <taxon>Phialophora</taxon>
    </lineage>
</organism>
<dbReference type="InterPro" id="IPR024436">
    <property type="entry name" value="DUF3824"/>
</dbReference>
<evidence type="ECO:0000256" key="1">
    <source>
        <dbReference type="SAM" id="MobiDB-lite"/>
    </source>
</evidence>
<feature type="compositionally biased region" description="Basic and acidic residues" evidence="1">
    <location>
        <begin position="626"/>
        <end position="637"/>
    </location>
</feature>
<feature type="compositionally biased region" description="Basic and acidic residues" evidence="1">
    <location>
        <begin position="954"/>
        <end position="977"/>
    </location>
</feature>
<feature type="compositionally biased region" description="Basic and acidic residues" evidence="1">
    <location>
        <begin position="669"/>
        <end position="696"/>
    </location>
</feature>
<dbReference type="EMBL" id="KN846960">
    <property type="protein sequence ID" value="KIW64955.1"/>
    <property type="molecule type" value="Genomic_DNA"/>
</dbReference>
<feature type="compositionally biased region" description="Low complexity" evidence="1">
    <location>
        <begin position="655"/>
        <end position="668"/>
    </location>
</feature>
<evidence type="ECO:0000313" key="3">
    <source>
        <dbReference type="EMBL" id="KIW64955.1"/>
    </source>
</evidence>